<feature type="compositionally biased region" description="Low complexity" evidence="1">
    <location>
        <begin position="84"/>
        <end position="97"/>
    </location>
</feature>
<protein>
    <submittedName>
        <fullName evidence="2">Uncharacterized protein</fullName>
    </submittedName>
</protein>
<evidence type="ECO:0000313" key="3">
    <source>
        <dbReference type="Proteomes" id="UP000693738"/>
    </source>
</evidence>
<dbReference type="EMBL" id="CAJSTJ010000206">
    <property type="protein sequence ID" value="CAG7566592.1"/>
    <property type="molecule type" value="Genomic_DNA"/>
</dbReference>
<dbReference type="Proteomes" id="UP000693738">
    <property type="component" value="Unassembled WGS sequence"/>
</dbReference>
<evidence type="ECO:0000313" key="2">
    <source>
        <dbReference type="EMBL" id="CAG7566592.1"/>
    </source>
</evidence>
<accession>A0A8J2J175</accession>
<reference evidence="2" key="1">
    <citation type="submission" date="2021-05" db="EMBL/GenBank/DDBJ databases">
        <authorList>
            <person name="Khan N."/>
        </authorList>
    </citation>
    <scope>NUCLEOTIDE SEQUENCE</scope>
</reference>
<comment type="caution">
    <text evidence="2">The sequence shown here is derived from an EMBL/GenBank/DDBJ whole genome shotgun (WGS) entry which is preliminary data.</text>
</comment>
<gene>
    <name evidence="2" type="ORF">FEQUK3_LOCUS12306</name>
</gene>
<feature type="region of interest" description="Disordered" evidence="1">
    <location>
        <begin position="37"/>
        <end position="105"/>
    </location>
</feature>
<dbReference type="AlphaFoldDB" id="A0A8J2J175"/>
<sequence>MDIHIIVGSVWQCLAAMSFDSPELRDAVREALAEARATGDEGHGGARKGSKPCCHCGSEQHRSQNCPRKGEPPLRTEVPAQQDASPPRETPPASAAPAAPPSAPTRRVTVELVTWPVAPPEQVAVDFLIWQPRTVEEEQEPRIDFFPEGRIILPPPAPEPQFDRPPERQGWTIGFCEFWNRFWYQSLVDGRYEWYVEHR</sequence>
<feature type="compositionally biased region" description="Basic and acidic residues" evidence="1">
    <location>
        <begin position="58"/>
        <end position="74"/>
    </location>
</feature>
<evidence type="ECO:0000256" key="1">
    <source>
        <dbReference type="SAM" id="MobiDB-lite"/>
    </source>
</evidence>
<name>A0A8J2J175_FUSEQ</name>
<proteinExistence type="predicted"/>
<organism evidence="2 3">
    <name type="scientific">Fusarium equiseti</name>
    <name type="common">Fusarium scirpi</name>
    <dbReference type="NCBI Taxonomy" id="61235"/>
    <lineage>
        <taxon>Eukaryota</taxon>
        <taxon>Fungi</taxon>
        <taxon>Dikarya</taxon>
        <taxon>Ascomycota</taxon>
        <taxon>Pezizomycotina</taxon>
        <taxon>Sordariomycetes</taxon>
        <taxon>Hypocreomycetidae</taxon>
        <taxon>Hypocreales</taxon>
        <taxon>Nectriaceae</taxon>
        <taxon>Fusarium</taxon>
        <taxon>Fusarium incarnatum-equiseti species complex</taxon>
    </lineage>
</organism>